<accession>A0ACB5RX06</accession>
<evidence type="ECO:0000313" key="1">
    <source>
        <dbReference type="EMBL" id="GME25100.1"/>
    </source>
</evidence>
<name>A0ACB5RX06_9PEZI</name>
<reference evidence="1" key="1">
    <citation type="submission" date="2024-09" db="EMBL/GenBank/DDBJ databases">
        <title>Draft Genome Sequences of Neofusicoccum parvum.</title>
        <authorList>
            <person name="Ashida A."/>
            <person name="Camagna M."/>
            <person name="Tanaka A."/>
            <person name="Takemoto D."/>
        </authorList>
    </citation>
    <scope>NUCLEOTIDE SEQUENCE</scope>
    <source>
        <strain evidence="1">PPO83</strain>
    </source>
</reference>
<organism evidence="1 2">
    <name type="scientific">Neofusicoccum parvum</name>
    <dbReference type="NCBI Taxonomy" id="310453"/>
    <lineage>
        <taxon>Eukaryota</taxon>
        <taxon>Fungi</taxon>
        <taxon>Dikarya</taxon>
        <taxon>Ascomycota</taxon>
        <taxon>Pezizomycotina</taxon>
        <taxon>Dothideomycetes</taxon>
        <taxon>Dothideomycetes incertae sedis</taxon>
        <taxon>Botryosphaeriales</taxon>
        <taxon>Botryosphaeriaceae</taxon>
        <taxon>Neofusicoccum</taxon>
    </lineage>
</organism>
<proteinExistence type="predicted"/>
<evidence type="ECO:0000313" key="2">
    <source>
        <dbReference type="Proteomes" id="UP001165186"/>
    </source>
</evidence>
<dbReference type="Proteomes" id="UP001165186">
    <property type="component" value="Unassembled WGS sequence"/>
</dbReference>
<dbReference type="EMBL" id="BSXG01000017">
    <property type="protein sequence ID" value="GME25100.1"/>
    <property type="molecule type" value="Genomic_DNA"/>
</dbReference>
<keyword evidence="2" id="KW-1185">Reference proteome</keyword>
<comment type="caution">
    <text evidence="1">The sequence shown here is derived from an EMBL/GenBank/DDBJ whole genome shotgun (WGS) entry which is preliminary data.</text>
</comment>
<sequence length="546" mass="59887">MERKQSKSKSIVSARSIRTNKSRLATATIGDLMREVESDEAKYMRELRTLVDGVIPVLLTCVLSKSESAVTAGLFSKTGAGGEGTKITKPIVEMGVALERLKSLHKRIPKTEPEALLSWAQSAQRVYGDYVKSWRLGFQDVVVNLAPASDDEKPDKKDADAESTIDEGMPRNDEGYVVDGDGERVDVAFLLKRPLVRLKYLAKTFKGINILKPSDRANDMAAKYQDLVVQARKRSNEERARLEDEAAASIDPTRARDPRSLAPLAGVNTDATRCVRARDYFDMTLLHSSGQEVDCRVELLIRDDAPGRGTSGDLLLCEVDNTGRWLFFPPIQLSRISARNGDLKGEIVVMLRGLTSGGEEWRELLTLRTNDEEVGFEWVQMLGLTPVPHKVSRGLSFREKPAPRPTSSHGSSSLLSAATASTHPIKSRTPSPREIEVPMGERAGESSKKWGRETPEKLRPMSPETPASSVLSSELGTLGTRDSSDMLSSDAAENDDLTPRKTRLAPLNTSSTTWTDAMARAESPTTPTLKRSKAKRTADVTASIAL</sequence>
<gene>
    <name evidence="1" type="primary">g1735</name>
    <name evidence="1" type="ORF">NpPPO83_00001735</name>
</gene>
<protein>
    <submittedName>
        <fullName evidence="1">Uncharacterized protein</fullName>
    </submittedName>
</protein>